<evidence type="ECO:0000313" key="2">
    <source>
        <dbReference type="EMBL" id="PBK88229.1"/>
    </source>
</evidence>
<organism evidence="2 3">
    <name type="scientific">Armillaria gallica</name>
    <name type="common">Bulbous honey fungus</name>
    <name type="synonym">Armillaria bulbosa</name>
    <dbReference type="NCBI Taxonomy" id="47427"/>
    <lineage>
        <taxon>Eukaryota</taxon>
        <taxon>Fungi</taxon>
        <taxon>Dikarya</taxon>
        <taxon>Basidiomycota</taxon>
        <taxon>Agaricomycotina</taxon>
        <taxon>Agaricomycetes</taxon>
        <taxon>Agaricomycetidae</taxon>
        <taxon>Agaricales</taxon>
        <taxon>Marasmiineae</taxon>
        <taxon>Physalacriaceae</taxon>
        <taxon>Armillaria</taxon>
    </lineage>
</organism>
<evidence type="ECO:0000256" key="1">
    <source>
        <dbReference type="SAM" id="Phobius"/>
    </source>
</evidence>
<dbReference type="AlphaFoldDB" id="A0A2H3CYU8"/>
<dbReference type="Proteomes" id="UP000217790">
    <property type="component" value="Unassembled WGS sequence"/>
</dbReference>
<protein>
    <submittedName>
        <fullName evidence="2">Uncharacterized protein</fullName>
    </submittedName>
</protein>
<evidence type="ECO:0000313" key="3">
    <source>
        <dbReference type="Proteomes" id="UP000217790"/>
    </source>
</evidence>
<dbReference type="InParanoid" id="A0A2H3CYU8"/>
<sequence>MITTVVFGYRQRNEIIVVPIGTLFAFTQLRSTMPGAPKGFDFAGLLPCLVLLSICAVSMVGIYLFTDPNDPSRKAFTWDELASCSERVKFVYSAHLEHHHKMGTLCSNSHTDNEMEVI</sequence>
<keyword evidence="1" id="KW-0812">Transmembrane</keyword>
<dbReference type="OrthoDB" id="2923771at2759"/>
<gene>
    <name evidence="2" type="ORF">ARMGADRAFT_1120637</name>
</gene>
<keyword evidence="3" id="KW-1185">Reference proteome</keyword>
<keyword evidence="1" id="KW-1133">Transmembrane helix</keyword>
<name>A0A2H3CYU8_ARMGA</name>
<dbReference type="EMBL" id="KZ293674">
    <property type="protein sequence ID" value="PBK88229.1"/>
    <property type="molecule type" value="Genomic_DNA"/>
</dbReference>
<proteinExistence type="predicted"/>
<feature type="transmembrane region" description="Helical" evidence="1">
    <location>
        <begin position="42"/>
        <end position="65"/>
    </location>
</feature>
<dbReference type="OMA" id="HTDNEME"/>
<reference evidence="3" key="1">
    <citation type="journal article" date="2017" name="Nat. Ecol. Evol.">
        <title>Genome expansion and lineage-specific genetic innovations in the forest pathogenic fungi Armillaria.</title>
        <authorList>
            <person name="Sipos G."/>
            <person name="Prasanna A.N."/>
            <person name="Walter M.C."/>
            <person name="O'Connor E."/>
            <person name="Balint B."/>
            <person name="Krizsan K."/>
            <person name="Kiss B."/>
            <person name="Hess J."/>
            <person name="Varga T."/>
            <person name="Slot J."/>
            <person name="Riley R."/>
            <person name="Boka B."/>
            <person name="Rigling D."/>
            <person name="Barry K."/>
            <person name="Lee J."/>
            <person name="Mihaltcheva S."/>
            <person name="LaButti K."/>
            <person name="Lipzen A."/>
            <person name="Waldron R."/>
            <person name="Moloney N.M."/>
            <person name="Sperisen C."/>
            <person name="Kredics L."/>
            <person name="Vagvoelgyi C."/>
            <person name="Patrignani A."/>
            <person name="Fitzpatrick D."/>
            <person name="Nagy I."/>
            <person name="Doyle S."/>
            <person name="Anderson J.B."/>
            <person name="Grigoriev I.V."/>
            <person name="Gueldener U."/>
            <person name="Muensterkoetter M."/>
            <person name="Nagy L.G."/>
        </authorList>
    </citation>
    <scope>NUCLEOTIDE SEQUENCE [LARGE SCALE GENOMIC DNA]</scope>
    <source>
        <strain evidence="3">Ar21-2</strain>
    </source>
</reference>
<accession>A0A2H3CYU8</accession>
<keyword evidence="1" id="KW-0472">Membrane</keyword>